<evidence type="ECO:0000313" key="4">
    <source>
        <dbReference type="Proteomes" id="UP001176891"/>
    </source>
</evidence>
<protein>
    <submittedName>
        <fullName evidence="3">Response regulator</fullName>
    </submittedName>
</protein>
<dbReference type="EMBL" id="JAUOEM010000002">
    <property type="protein sequence ID" value="MDO5986830.1"/>
    <property type="molecule type" value="Genomic_DNA"/>
</dbReference>
<comment type="caution">
    <text evidence="3">The sequence shown here is derived from an EMBL/GenBank/DDBJ whole genome shotgun (WGS) entry which is preliminary data.</text>
</comment>
<dbReference type="Pfam" id="PF00072">
    <property type="entry name" value="Response_reg"/>
    <property type="match status" value="1"/>
</dbReference>
<dbReference type="Proteomes" id="UP001176891">
    <property type="component" value="Unassembled WGS sequence"/>
</dbReference>
<feature type="domain" description="Response regulatory" evidence="2">
    <location>
        <begin position="2"/>
        <end position="135"/>
    </location>
</feature>
<dbReference type="SMART" id="SM00448">
    <property type="entry name" value="REC"/>
    <property type="match status" value="1"/>
</dbReference>
<dbReference type="InterPro" id="IPR001789">
    <property type="entry name" value="Sig_transdc_resp-reg_receiver"/>
</dbReference>
<feature type="modified residue" description="4-aspartylphosphate" evidence="1">
    <location>
        <position position="62"/>
    </location>
</feature>
<dbReference type="PROSITE" id="PS50110">
    <property type="entry name" value="RESPONSE_REGULATORY"/>
    <property type="match status" value="1"/>
</dbReference>
<evidence type="ECO:0000313" key="3">
    <source>
        <dbReference type="EMBL" id="MDO5986830.1"/>
    </source>
</evidence>
<dbReference type="Gene3D" id="3.40.50.2300">
    <property type="match status" value="1"/>
</dbReference>
<accession>A0ABT8WZP7</accession>
<name>A0ABT8WZP7_9FLAO</name>
<organism evidence="3 4">
    <name type="scientific">Flavivirga amylovorans</name>
    <dbReference type="NCBI Taxonomy" id="870486"/>
    <lineage>
        <taxon>Bacteria</taxon>
        <taxon>Pseudomonadati</taxon>
        <taxon>Bacteroidota</taxon>
        <taxon>Flavobacteriia</taxon>
        <taxon>Flavobacteriales</taxon>
        <taxon>Flavobacteriaceae</taxon>
        <taxon>Flavivirga</taxon>
    </lineage>
</organism>
<dbReference type="RefSeq" id="WP_303281361.1">
    <property type="nucleotide sequence ID" value="NZ_BAABCZ010000005.1"/>
</dbReference>
<keyword evidence="4" id="KW-1185">Reference proteome</keyword>
<evidence type="ECO:0000259" key="2">
    <source>
        <dbReference type="PROSITE" id="PS50110"/>
    </source>
</evidence>
<sequence>MNILIVEDHPLISNAYEHALDYVSSNNIDLKFNIHKVTNCDDAYLKVKKALTGEVIDIVFLDIKLPPSKDRKIISGEDLGVKIRMLLPKAKIIIVTTYNDNYRINNIFKSINPEGFLIKNDLSPKELVLAIEKIIDNIPHYSKSVVQLMRKLTSNSFVIDDIDRTLLYELSRGTKMSELPQIIPLSKAAIEKRKRTLKELFNVDSKHDRDLLEIAEQKGFI</sequence>
<keyword evidence="1" id="KW-0597">Phosphoprotein</keyword>
<proteinExistence type="predicted"/>
<evidence type="ECO:0000256" key="1">
    <source>
        <dbReference type="PROSITE-ProRule" id="PRU00169"/>
    </source>
</evidence>
<reference evidence="3" key="1">
    <citation type="submission" date="2023-07" db="EMBL/GenBank/DDBJ databases">
        <title>Two novel species in the genus Flavivirga.</title>
        <authorList>
            <person name="Kwon K."/>
        </authorList>
    </citation>
    <scope>NUCLEOTIDE SEQUENCE</scope>
    <source>
        <strain evidence="3">KACC 14157</strain>
    </source>
</reference>
<dbReference type="InterPro" id="IPR011006">
    <property type="entry name" value="CheY-like_superfamily"/>
</dbReference>
<gene>
    <name evidence="3" type="ORF">Q4Q39_05355</name>
</gene>
<dbReference type="SUPFAM" id="SSF52172">
    <property type="entry name" value="CheY-like"/>
    <property type="match status" value="1"/>
</dbReference>